<feature type="transmembrane region" description="Helical" evidence="1">
    <location>
        <begin position="61"/>
        <end position="79"/>
    </location>
</feature>
<protein>
    <recommendedName>
        <fullName evidence="4">2TM domain-containing protein</fullName>
    </recommendedName>
</protein>
<name>A0AAX3MTL5_9BACL</name>
<dbReference type="Proteomes" id="UP001220962">
    <property type="component" value="Chromosome"/>
</dbReference>
<feature type="transmembrane region" description="Helical" evidence="1">
    <location>
        <begin position="116"/>
        <end position="138"/>
    </location>
</feature>
<keyword evidence="1" id="KW-1133">Transmembrane helix</keyword>
<evidence type="ECO:0000313" key="2">
    <source>
        <dbReference type="EMBL" id="WDH80393.1"/>
    </source>
</evidence>
<evidence type="ECO:0000256" key="1">
    <source>
        <dbReference type="SAM" id="Phobius"/>
    </source>
</evidence>
<keyword evidence="1" id="KW-0472">Membrane</keyword>
<feature type="transmembrane region" description="Helical" evidence="1">
    <location>
        <begin position="150"/>
        <end position="170"/>
    </location>
</feature>
<organism evidence="2 3">
    <name type="scientific">Paenibacillus urinalis</name>
    <dbReference type="NCBI Taxonomy" id="521520"/>
    <lineage>
        <taxon>Bacteria</taxon>
        <taxon>Bacillati</taxon>
        <taxon>Bacillota</taxon>
        <taxon>Bacilli</taxon>
        <taxon>Bacillales</taxon>
        <taxon>Paenibacillaceae</taxon>
        <taxon>Paenibacillus</taxon>
    </lineage>
</organism>
<dbReference type="EMBL" id="CP118101">
    <property type="protein sequence ID" value="WDH80393.1"/>
    <property type="molecule type" value="Genomic_DNA"/>
</dbReference>
<reference evidence="2" key="1">
    <citation type="submission" date="2023-02" db="EMBL/GenBank/DDBJ databases">
        <title>Pathogen: clinical or host-associated sample.</title>
        <authorList>
            <person name="Hergert J."/>
            <person name="Casey R."/>
            <person name="Wagner J."/>
            <person name="Young E.L."/>
            <person name="Oakeson K.F."/>
        </authorList>
    </citation>
    <scope>NUCLEOTIDE SEQUENCE</scope>
    <source>
        <strain evidence="2">2022CK-00830</strain>
    </source>
</reference>
<dbReference type="AlphaFoldDB" id="A0AAX3MTL5"/>
<proteinExistence type="predicted"/>
<feature type="transmembrane region" description="Helical" evidence="1">
    <location>
        <begin position="6"/>
        <end position="27"/>
    </location>
</feature>
<feature type="transmembrane region" description="Helical" evidence="1">
    <location>
        <begin position="34"/>
        <end position="55"/>
    </location>
</feature>
<evidence type="ECO:0000313" key="3">
    <source>
        <dbReference type="Proteomes" id="UP001220962"/>
    </source>
</evidence>
<accession>A0AAX3MTL5</accession>
<keyword evidence="1" id="KW-0812">Transmembrane</keyword>
<gene>
    <name evidence="2" type="ORF">PUW23_12515</name>
</gene>
<evidence type="ECO:0008006" key="4">
    <source>
        <dbReference type="Google" id="ProtNLM"/>
    </source>
</evidence>
<sequence>MLVGLIIACEIIFWVLVFSGLACRYLWKQTKLSNLLLLLTPLVDLVLLAATIVSLRGGAEATLAHALAAVYIGVSIGYGHRMISTADTWFSFRFAGGPKPRKKFGKEHARHERSGWLFHALSWAIGCALLYGMVLIVGDASQTEALVQTIRIWSIILVIDFIISFSYTLWPRHEKKISV</sequence>